<dbReference type="Proteomes" id="UP000468687">
    <property type="component" value="Unassembled WGS sequence"/>
</dbReference>
<evidence type="ECO:0000313" key="3">
    <source>
        <dbReference type="EMBL" id="NEN80382.1"/>
    </source>
</evidence>
<protein>
    <recommendedName>
        <fullName evidence="2">RNA 2',3'-cyclic phosphodiesterase</fullName>
        <shortName evidence="2">RNA 2',3'-CPDase</shortName>
        <ecNumber evidence="2">3.1.4.58</ecNumber>
    </recommendedName>
</protein>
<evidence type="ECO:0000256" key="2">
    <source>
        <dbReference type="HAMAP-Rule" id="MF_01940"/>
    </source>
</evidence>
<gene>
    <name evidence="3" type="primary">thpR</name>
    <name evidence="3" type="ORF">G3T38_19175</name>
</gene>
<dbReference type="PANTHER" id="PTHR35561">
    <property type="entry name" value="RNA 2',3'-CYCLIC PHOSPHODIESTERASE"/>
    <property type="match status" value="1"/>
</dbReference>
<dbReference type="GO" id="GO:0004113">
    <property type="term" value="F:2',3'-cyclic-nucleotide 3'-phosphodiesterase activity"/>
    <property type="evidence" value="ECO:0007669"/>
    <property type="project" value="InterPro"/>
</dbReference>
<comment type="caution">
    <text evidence="3">The sequence shown here is derived from an EMBL/GenBank/DDBJ whole genome shotgun (WGS) entry which is preliminary data.</text>
</comment>
<name>A0A6P0HNW1_9ACTN</name>
<dbReference type="PANTHER" id="PTHR35561:SF1">
    <property type="entry name" value="RNA 2',3'-CYCLIC PHOSPHODIESTERASE"/>
    <property type="match status" value="1"/>
</dbReference>
<feature type="active site" description="Proton donor" evidence="2">
    <location>
        <position position="39"/>
    </location>
</feature>
<proteinExistence type="inferred from homology"/>
<evidence type="ECO:0000313" key="4">
    <source>
        <dbReference type="Proteomes" id="UP000468687"/>
    </source>
</evidence>
<dbReference type="InterPro" id="IPR004175">
    <property type="entry name" value="RNA_CPDase"/>
</dbReference>
<keyword evidence="1 2" id="KW-0378">Hydrolase</keyword>
<feature type="short sequence motif" description="HXTX 1" evidence="2">
    <location>
        <begin position="39"/>
        <end position="42"/>
    </location>
</feature>
<sequence>MRLFTAVLPPDDVAAHLDAFLDVRRAAADLRWTRGDAFHLTLAFAAEVEEWRLDEVLERTAVAAARRTPFEVRLAGGGAFPHPDAGKVLWVGAPTAAEGELEALARGARAAYATAGAPVDGARFRPHVTVARSGRPVGLDDWVKLLDAYAGPSWVVDEVAVVASHLGEGAGRRPRHEVLATAPLGGH</sequence>
<evidence type="ECO:0000256" key="1">
    <source>
        <dbReference type="ARBA" id="ARBA00022801"/>
    </source>
</evidence>
<dbReference type="EMBL" id="JAAGXA010000019">
    <property type="protein sequence ID" value="NEN80382.1"/>
    <property type="molecule type" value="Genomic_DNA"/>
</dbReference>
<accession>A0A6P0HNW1</accession>
<feature type="short sequence motif" description="HXTX 2" evidence="2">
    <location>
        <begin position="127"/>
        <end position="130"/>
    </location>
</feature>
<feature type="active site" description="Proton acceptor" evidence="2">
    <location>
        <position position="127"/>
    </location>
</feature>
<dbReference type="EC" id="3.1.4.58" evidence="2"/>
<dbReference type="HAMAP" id="MF_01940">
    <property type="entry name" value="RNA_CPDase"/>
    <property type="match status" value="1"/>
</dbReference>
<comment type="function">
    <text evidence="2">Hydrolyzes RNA 2',3'-cyclic phosphodiester to an RNA 2'-phosphomonoester.</text>
</comment>
<dbReference type="Gene3D" id="3.90.1140.10">
    <property type="entry name" value="Cyclic phosphodiesterase"/>
    <property type="match status" value="1"/>
</dbReference>
<dbReference type="GO" id="GO:0008664">
    <property type="term" value="F:RNA 2',3'-cyclic 3'-phosphodiesterase activity"/>
    <property type="evidence" value="ECO:0007669"/>
    <property type="project" value="UniProtKB-EC"/>
</dbReference>
<dbReference type="AlphaFoldDB" id="A0A6P0HNW1"/>
<dbReference type="InterPro" id="IPR009097">
    <property type="entry name" value="Cyclic_Pdiesterase"/>
</dbReference>
<dbReference type="SUPFAM" id="SSF55144">
    <property type="entry name" value="LigT-like"/>
    <property type="match status" value="1"/>
</dbReference>
<keyword evidence="4" id="KW-1185">Reference proteome</keyword>
<comment type="catalytic activity">
    <reaction evidence="2">
        <text>a 3'-end 2',3'-cyclophospho-ribonucleotide-RNA + H2O = a 3'-end 2'-phospho-ribonucleotide-RNA + H(+)</text>
        <dbReference type="Rhea" id="RHEA:11828"/>
        <dbReference type="Rhea" id="RHEA-COMP:10464"/>
        <dbReference type="Rhea" id="RHEA-COMP:17353"/>
        <dbReference type="ChEBI" id="CHEBI:15377"/>
        <dbReference type="ChEBI" id="CHEBI:15378"/>
        <dbReference type="ChEBI" id="CHEBI:83064"/>
        <dbReference type="ChEBI" id="CHEBI:173113"/>
        <dbReference type="EC" id="3.1.4.58"/>
    </reaction>
</comment>
<dbReference type="NCBIfam" id="TIGR02258">
    <property type="entry name" value="2_5_ligase"/>
    <property type="match status" value="1"/>
</dbReference>
<dbReference type="RefSeq" id="WP_163774193.1">
    <property type="nucleotide sequence ID" value="NZ_JAAGXA010000019.1"/>
</dbReference>
<reference evidence="3 4" key="1">
    <citation type="journal article" date="2014" name="Int. J. Syst. Evol. Microbiol.">
        <title>Nocardioides zeae sp. nov., isolated from the stem of Zea mays.</title>
        <authorList>
            <person name="Glaeser S.P."/>
            <person name="McInroy J.A."/>
            <person name="Busse H.J."/>
            <person name="Kampfer P."/>
        </authorList>
    </citation>
    <scope>NUCLEOTIDE SEQUENCE [LARGE SCALE GENOMIC DNA]</scope>
    <source>
        <strain evidence="3 4">JCM 30728</strain>
    </source>
</reference>
<dbReference type="Pfam" id="PF13563">
    <property type="entry name" value="2_5_RNA_ligase2"/>
    <property type="match status" value="1"/>
</dbReference>
<organism evidence="3 4">
    <name type="scientific">Nocardioides zeae</name>
    <dbReference type="NCBI Taxonomy" id="1457234"/>
    <lineage>
        <taxon>Bacteria</taxon>
        <taxon>Bacillati</taxon>
        <taxon>Actinomycetota</taxon>
        <taxon>Actinomycetes</taxon>
        <taxon>Propionibacteriales</taxon>
        <taxon>Nocardioidaceae</taxon>
        <taxon>Nocardioides</taxon>
    </lineage>
</organism>
<comment type="similarity">
    <text evidence="2">Belongs to the 2H phosphoesterase superfamily. ThpR family.</text>
</comment>